<dbReference type="NCBIfam" id="TIGR03725">
    <property type="entry name" value="T6A_YeaZ"/>
    <property type="match status" value="1"/>
</dbReference>
<dbReference type="EMBL" id="BARS01015939">
    <property type="protein sequence ID" value="GAF96056.1"/>
    <property type="molecule type" value="Genomic_DNA"/>
</dbReference>
<dbReference type="SUPFAM" id="SSF53067">
    <property type="entry name" value="Actin-like ATPase domain"/>
    <property type="match status" value="2"/>
</dbReference>
<feature type="non-terminal residue" evidence="2">
    <location>
        <position position="187"/>
    </location>
</feature>
<dbReference type="InterPro" id="IPR043129">
    <property type="entry name" value="ATPase_NBD"/>
</dbReference>
<dbReference type="PANTHER" id="PTHR11735">
    <property type="entry name" value="TRNA N6-ADENOSINE THREONYLCARBAMOYLTRANSFERASE"/>
    <property type="match status" value="1"/>
</dbReference>
<evidence type="ECO:0000259" key="1">
    <source>
        <dbReference type="Pfam" id="PF00814"/>
    </source>
</evidence>
<dbReference type="CDD" id="cd24032">
    <property type="entry name" value="ASKHA_NBD_TsaB"/>
    <property type="match status" value="1"/>
</dbReference>
<dbReference type="GO" id="GO:0005829">
    <property type="term" value="C:cytosol"/>
    <property type="evidence" value="ECO:0007669"/>
    <property type="project" value="TreeGrafter"/>
</dbReference>
<dbReference type="GO" id="GO:0002949">
    <property type="term" value="P:tRNA threonylcarbamoyladenosine modification"/>
    <property type="evidence" value="ECO:0007669"/>
    <property type="project" value="InterPro"/>
</dbReference>
<dbReference type="Pfam" id="PF00814">
    <property type="entry name" value="TsaD"/>
    <property type="match status" value="1"/>
</dbReference>
<organism evidence="2">
    <name type="scientific">marine sediment metagenome</name>
    <dbReference type="NCBI Taxonomy" id="412755"/>
    <lineage>
        <taxon>unclassified sequences</taxon>
        <taxon>metagenomes</taxon>
        <taxon>ecological metagenomes</taxon>
    </lineage>
</organism>
<proteinExistence type="predicted"/>
<dbReference type="PANTHER" id="PTHR11735:SF11">
    <property type="entry name" value="TRNA THREONYLCARBAMOYLADENOSINE BIOSYNTHESIS PROTEIN TSAB"/>
    <property type="match status" value="1"/>
</dbReference>
<dbReference type="AlphaFoldDB" id="X0U9S4"/>
<reference evidence="2" key="1">
    <citation type="journal article" date="2014" name="Front. Microbiol.">
        <title>High frequency of phylogenetically diverse reductive dehalogenase-homologous genes in deep subseafloor sedimentary metagenomes.</title>
        <authorList>
            <person name="Kawai M."/>
            <person name="Futagami T."/>
            <person name="Toyoda A."/>
            <person name="Takaki Y."/>
            <person name="Nishi S."/>
            <person name="Hori S."/>
            <person name="Arai W."/>
            <person name="Tsubouchi T."/>
            <person name="Morono Y."/>
            <person name="Uchiyama I."/>
            <person name="Ito T."/>
            <person name="Fujiyama A."/>
            <person name="Inagaki F."/>
            <person name="Takami H."/>
        </authorList>
    </citation>
    <scope>NUCLEOTIDE SEQUENCE</scope>
    <source>
        <strain evidence="2">Expedition CK06-06</strain>
    </source>
</reference>
<dbReference type="InterPro" id="IPR000905">
    <property type="entry name" value="Gcp-like_dom"/>
</dbReference>
<feature type="domain" description="Gcp-like" evidence="1">
    <location>
        <begin position="34"/>
        <end position="135"/>
    </location>
</feature>
<comment type="caution">
    <text evidence="2">The sequence shown here is derived from an EMBL/GenBank/DDBJ whole genome shotgun (WGS) entry which is preliminary data.</text>
</comment>
<gene>
    <name evidence="2" type="ORF">S01H1_26308</name>
</gene>
<evidence type="ECO:0000313" key="2">
    <source>
        <dbReference type="EMBL" id="GAF96056.1"/>
    </source>
</evidence>
<dbReference type="InterPro" id="IPR022496">
    <property type="entry name" value="T6A_TsaB"/>
</dbReference>
<protein>
    <recommendedName>
        <fullName evidence="1">Gcp-like domain-containing protein</fullName>
    </recommendedName>
</protein>
<dbReference type="Gene3D" id="3.30.420.40">
    <property type="match status" value="2"/>
</dbReference>
<accession>X0U9S4</accession>
<name>X0U9S4_9ZZZZ</name>
<sequence>MKILAVETSTRTLSIAIRDQNSVLAEYKGDGGLRHSQDLIPGINSLLKKINSKLSDIDCFAISIGPGSFTGLRIGVSILKGLNLVTGIPIIAVPSLDVIAYNAADMPHDICVIVDAKKNNLYASLYKKGKNNDIIRIWDYLLITADELVKRIKTKTFFLGDGAAVYGKFISERLKDAILADKRYWFP</sequence>